<reference evidence="2 3" key="1">
    <citation type="submission" date="2024-04" db="EMBL/GenBank/DDBJ databases">
        <authorList>
            <person name="Fracassetti M."/>
        </authorList>
    </citation>
    <scope>NUCLEOTIDE SEQUENCE [LARGE SCALE GENOMIC DNA]</scope>
</reference>
<dbReference type="PANTHER" id="PTHR35466:SF4">
    <property type="entry name" value="EXPRESSED PROTEIN"/>
    <property type="match status" value="1"/>
</dbReference>
<dbReference type="Proteomes" id="UP001497516">
    <property type="component" value="Chromosome 10"/>
</dbReference>
<organism evidence="2 3">
    <name type="scientific">Linum trigynum</name>
    <dbReference type="NCBI Taxonomy" id="586398"/>
    <lineage>
        <taxon>Eukaryota</taxon>
        <taxon>Viridiplantae</taxon>
        <taxon>Streptophyta</taxon>
        <taxon>Embryophyta</taxon>
        <taxon>Tracheophyta</taxon>
        <taxon>Spermatophyta</taxon>
        <taxon>Magnoliopsida</taxon>
        <taxon>eudicotyledons</taxon>
        <taxon>Gunneridae</taxon>
        <taxon>Pentapetalae</taxon>
        <taxon>rosids</taxon>
        <taxon>fabids</taxon>
        <taxon>Malpighiales</taxon>
        <taxon>Linaceae</taxon>
        <taxon>Linum</taxon>
    </lineage>
</organism>
<dbReference type="AlphaFoldDB" id="A0AAV2D042"/>
<feature type="region of interest" description="Disordered" evidence="1">
    <location>
        <begin position="16"/>
        <end position="119"/>
    </location>
</feature>
<dbReference type="EMBL" id="OZ034814">
    <property type="protein sequence ID" value="CAL1362489.1"/>
    <property type="molecule type" value="Genomic_DNA"/>
</dbReference>
<evidence type="ECO:0000313" key="2">
    <source>
        <dbReference type="EMBL" id="CAL1362489.1"/>
    </source>
</evidence>
<feature type="compositionally biased region" description="Low complexity" evidence="1">
    <location>
        <begin position="56"/>
        <end position="77"/>
    </location>
</feature>
<keyword evidence="3" id="KW-1185">Reference proteome</keyword>
<accession>A0AAV2D042</accession>
<protein>
    <submittedName>
        <fullName evidence="2">Uncharacterized protein</fullName>
    </submittedName>
</protein>
<feature type="compositionally biased region" description="Basic residues" evidence="1">
    <location>
        <begin position="147"/>
        <end position="157"/>
    </location>
</feature>
<feature type="compositionally biased region" description="Basic residues" evidence="1">
    <location>
        <begin position="105"/>
        <end position="115"/>
    </location>
</feature>
<gene>
    <name evidence="2" type="ORF">LTRI10_LOCUS9480</name>
</gene>
<name>A0AAV2D042_9ROSI</name>
<dbReference type="PANTHER" id="PTHR35466">
    <property type="entry name" value="SERINE/ARGININE REPETITIVE MATRIX PROTEIN 1"/>
    <property type="match status" value="1"/>
</dbReference>
<evidence type="ECO:0000313" key="3">
    <source>
        <dbReference type="Proteomes" id="UP001497516"/>
    </source>
</evidence>
<feature type="region of interest" description="Disordered" evidence="1">
    <location>
        <begin position="147"/>
        <end position="166"/>
    </location>
</feature>
<evidence type="ECO:0000256" key="1">
    <source>
        <dbReference type="SAM" id="MobiDB-lite"/>
    </source>
</evidence>
<proteinExistence type="predicted"/>
<sequence>MAVEIDESFKKPGAVPFKWEIRPGVPKLQHHHHQNKQHPPLPKKLSPPALSPPSSQPSFIITSRSAHSSPRISRSSSIFLTPPPNLGSGRSFRSAPRAQSERWGTAHHHHHHRPASNRVRAGQQPELVAPSAGCFFNLPKLLLLRRRRGKKSSKSKRMSTVPVAEEESCYDSGSDLESFSRWSVSSRRSLSPFMDSPASPYSYASSYDQFSPRPLGDAQWAGFGLF</sequence>